<sequence>MLRIENFTTETSEVGLRENINMLKECRAKAHLKNLHYQRAIARLYNRRIQPRPVGTKDLVLMRAEVSLSLNVPPWPLKCHLVPELVADPSNLLKARLESSGCLICGHRLCYLALQLSLKKCHRLD</sequence>
<reference evidence="1 2" key="1">
    <citation type="journal article" date="2014" name="Agronomy (Basel)">
        <title>A Draft Genome Sequence for Ensete ventricosum, the Drought-Tolerant Tree Against Hunger.</title>
        <authorList>
            <person name="Harrison J."/>
            <person name="Moore K.A."/>
            <person name="Paszkiewicz K."/>
            <person name="Jones T."/>
            <person name="Grant M."/>
            <person name="Ambacheew D."/>
            <person name="Muzemil S."/>
            <person name="Studholme D.J."/>
        </authorList>
    </citation>
    <scope>NUCLEOTIDE SEQUENCE [LARGE SCALE GENOMIC DNA]</scope>
</reference>
<accession>A0A427B508</accession>
<dbReference type="AlphaFoldDB" id="A0A427B508"/>
<dbReference type="EMBL" id="AMZH03000472">
    <property type="protein sequence ID" value="RRT83564.1"/>
    <property type="molecule type" value="Genomic_DNA"/>
</dbReference>
<proteinExistence type="predicted"/>
<gene>
    <name evidence="1" type="ORF">B296_00011194</name>
</gene>
<dbReference type="Proteomes" id="UP000287651">
    <property type="component" value="Unassembled WGS sequence"/>
</dbReference>
<evidence type="ECO:0000313" key="1">
    <source>
        <dbReference type="EMBL" id="RRT83564.1"/>
    </source>
</evidence>
<evidence type="ECO:0000313" key="2">
    <source>
        <dbReference type="Proteomes" id="UP000287651"/>
    </source>
</evidence>
<organism evidence="1 2">
    <name type="scientific">Ensete ventricosum</name>
    <name type="common">Abyssinian banana</name>
    <name type="synonym">Musa ensete</name>
    <dbReference type="NCBI Taxonomy" id="4639"/>
    <lineage>
        <taxon>Eukaryota</taxon>
        <taxon>Viridiplantae</taxon>
        <taxon>Streptophyta</taxon>
        <taxon>Embryophyta</taxon>
        <taxon>Tracheophyta</taxon>
        <taxon>Spermatophyta</taxon>
        <taxon>Magnoliopsida</taxon>
        <taxon>Liliopsida</taxon>
        <taxon>Zingiberales</taxon>
        <taxon>Musaceae</taxon>
        <taxon>Ensete</taxon>
    </lineage>
</organism>
<protein>
    <submittedName>
        <fullName evidence="1">Uncharacterized protein</fullName>
    </submittedName>
</protein>
<comment type="caution">
    <text evidence="1">The sequence shown here is derived from an EMBL/GenBank/DDBJ whole genome shotgun (WGS) entry which is preliminary data.</text>
</comment>
<name>A0A427B508_ENSVE</name>